<keyword evidence="4" id="KW-0808">Transferase</keyword>
<dbReference type="EMBL" id="CAFBLT010000001">
    <property type="protein sequence ID" value="CAB4873956.1"/>
    <property type="molecule type" value="Genomic_DNA"/>
</dbReference>
<evidence type="ECO:0000256" key="7">
    <source>
        <dbReference type="ARBA" id="ARBA00023125"/>
    </source>
</evidence>
<organism evidence="12">
    <name type="scientific">freshwater metagenome</name>
    <dbReference type="NCBI Taxonomy" id="449393"/>
    <lineage>
        <taxon>unclassified sequences</taxon>
        <taxon>metagenomes</taxon>
        <taxon>ecological metagenomes</taxon>
    </lineage>
</organism>
<evidence type="ECO:0000313" key="10">
    <source>
        <dbReference type="EMBL" id="CAB4816921.1"/>
    </source>
</evidence>
<dbReference type="Pfam" id="PF01555">
    <property type="entry name" value="N6_N4_Mtase"/>
    <property type="match status" value="1"/>
</dbReference>
<dbReference type="PANTHER" id="PTHR13370:SF24">
    <property type="entry name" value="TYPE III RESTRICTION-MODIFICATION ENZYME STYLTI MOD SUBUNIT"/>
    <property type="match status" value="1"/>
</dbReference>
<evidence type="ECO:0000256" key="1">
    <source>
        <dbReference type="ARBA" id="ARBA00010203"/>
    </source>
</evidence>
<gene>
    <name evidence="10" type="ORF">UFOPK3164_00137</name>
    <name evidence="11" type="ORF">UFOPK3427_01000</name>
    <name evidence="12" type="ORF">UFOPK4112_00086</name>
</gene>
<dbReference type="AlphaFoldDB" id="A0A6J7PRA4"/>
<accession>A0A6J7PRA4</accession>
<evidence type="ECO:0000313" key="12">
    <source>
        <dbReference type="EMBL" id="CAB5007085.1"/>
    </source>
</evidence>
<keyword evidence="6" id="KW-0680">Restriction system</keyword>
<dbReference type="SUPFAM" id="SSF53335">
    <property type="entry name" value="S-adenosyl-L-methionine-dependent methyltransferases"/>
    <property type="match status" value="1"/>
</dbReference>
<dbReference type="Gene3D" id="3.40.50.150">
    <property type="entry name" value="Vaccinia Virus protein VP39"/>
    <property type="match status" value="1"/>
</dbReference>
<dbReference type="InterPro" id="IPR029063">
    <property type="entry name" value="SAM-dependent_MTases_sf"/>
</dbReference>
<evidence type="ECO:0000313" key="11">
    <source>
        <dbReference type="EMBL" id="CAB4873956.1"/>
    </source>
</evidence>
<dbReference type="GO" id="GO:0015667">
    <property type="term" value="F:site-specific DNA-methyltransferase (cytosine-N4-specific) activity"/>
    <property type="evidence" value="ECO:0007669"/>
    <property type="project" value="UniProtKB-EC"/>
</dbReference>
<dbReference type="InterPro" id="IPR017985">
    <property type="entry name" value="MeTrfase_CN4_CS"/>
</dbReference>
<keyword evidence="3" id="KW-0489">Methyltransferase</keyword>
<dbReference type="InterPro" id="IPR001091">
    <property type="entry name" value="RM_Methyltransferase"/>
</dbReference>
<keyword evidence="5" id="KW-0949">S-adenosyl-L-methionine</keyword>
<evidence type="ECO:0000256" key="5">
    <source>
        <dbReference type="ARBA" id="ARBA00022691"/>
    </source>
</evidence>
<dbReference type="GO" id="GO:0005737">
    <property type="term" value="C:cytoplasm"/>
    <property type="evidence" value="ECO:0007669"/>
    <property type="project" value="TreeGrafter"/>
</dbReference>
<dbReference type="PRINTS" id="PR00508">
    <property type="entry name" value="S21N4MTFRASE"/>
</dbReference>
<dbReference type="GO" id="GO:0032259">
    <property type="term" value="P:methylation"/>
    <property type="evidence" value="ECO:0007669"/>
    <property type="project" value="UniProtKB-KW"/>
</dbReference>
<evidence type="ECO:0000256" key="6">
    <source>
        <dbReference type="ARBA" id="ARBA00022747"/>
    </source>
</evidence>
<evidence type="ECO:0000256" key="3">
    <source>
        <dbReference type="ARBA" id="ARBA00022603"/>
    </source>
</evidence>
<comment type="catalytic activity">
    <reaction evidence="8">
        <text>a 2'-deoxycytidine in DNA + S-adenosyl-L-methionine = an N(4)-methyl-2'-deoxycytidine in DNA + S-adenosyl-L-homocysteine + H(+)</text>
        <dbReference type="Rhea" id="RHEA:16857"/>
        <dbReference type="Rhea" id="RHEA-COMP:11369"/>
        <dbReference type="Rhea" id="RHEA-COMP:13674"/>
        <dbReference type="ChEBI" id="CHEBI:15378"/>
        <dbReference type="ChEBI" id="CHEBI:57856"/>
        <dbReference type="ChEBI" id="CHEBI:59789"/>
        <dbReference type="ChEBI" id="CHEBI:85452"/>
        <dbReference type="ChEBI" id="CHEBI:137933"/>
        <dbReference type="EC" id="2.1.1.113"/>
    </reaction>
</comment>
<dbReference type="EC" id="2.1.1.113" evidence="2"/>
<protein>
    <recommendedName>
        <fullName evidence="2">site-specific DNA-methyltransferase (cytosine-N(4)-specific)</fullName>
        <ecNumber evidence="2">2.1.1.113</ecNumber>
    </recommendedName>
</protein>
<evidence type="ECO:0000256" key="4">
    <source>
        <dbReference type="ARBA" id="ARBA00022679"/>
    </source>
</evidence>
<dbReference type="GO" id="GO:0009307">
    <property type="term" value="P:DNA restriction-modification system"/>
    <property type="evidence" value="ECO:0007669"/>
    <property type="project" value="UniProtKB-KW"/>
</dbReference>
<dbReference type="PANTHER" id="PTHR13370">
    <property type="entry name" value="RNA METHYLASE-RELATED"/>
    <property type="match status" value="1"/>
</dbReference>
<dbReference type="InterPro" id="IPR002941">
    <property type="entry name" value="DNA_methylase_N4/N6"/>
</dbReference>
<dbReference type="EMBL" id="CAFBPM010000001">
    <property type="protein sequence ID" value="CAB5007085.1"/>
    <property type="molecule type" value="Genomic_DNA"/>
</dbReference>
<dbReference type="GO" id="GO:0008170">
    <property type="term" value="F:N-methyltransferase activity"/>
    <property type="evidence" value="ECO:0007669"/>
    <property type="project" value="InterPro"/>
</dbReference>
<evidence type="ECO:0000256" key="8">
    <source>
        <dbReference type="ARBA" id="ARBA00049120"/>
    </source>
</evidence>
<dbReference type="GO" id="GO:0003677">
    <property type="term" value="F:DNA binding"/>
    <property type="evidence" value="ECO:0007669"/>
    <property type="project" value="UniProtKB-KW"/>
</dbReference>
<sequence>MSDRRRTSTSNFGVSGRESHDASGFYNRFRAPELSQDQTILEPSPVSEPFQVGDARNMEAILDGSVALVITSPPYFAGKQYEEELERDGVPSSYLDYLTMLRDVFAECVKKLEPGGRVAINVANLGRKPYRSLSADIIKILEDDLGLLLRGEIIWQKAEGASGSCAWGSYRSASNPVIRDVTERVIVASKGRFDRARSVKDRAKRGLPHESTLSTDDFLSLTLDQWSLPPESAKRIGHPAPFPVALPAQLIRLYSFVDDLILDPFMGSGSTLVAASTLRRRFIGYDLDPSYVALAKTRVEEEGAVSEIHDEGLSASVLALDVLEEAGFQIDQKDIRIPHSGLSISAKALDINGGQWHMDVAGSATTVRGGMSKPDTVFRTLGRAAALRGSLGDSARIIILTSDLPEPRSDAATALRSVGPRLLHDVIDLRSEHAHLRLKKYANGETSPLPGFWSEETLNALPSPQ</sequence>
<keyword evidence="7" id="KW-0238">DNA-binding</keyword>
<proteinExistence type="inferred from homology"/>
<evidence type="ECO:0000259" key="9">
    <source>
        <dbReference type="Pfam" id="PF01555"/>
    </source>
</evidence>
<evidence type="ECO:0000256" key="2">
    <source>
        <dbReference type="ARBA" id="ARBA00012185"/>
    </source>
</evidence>
<feature type="domain" description="DNA methylase N-4/N-6" evidence="9">
    <location>
        <begin position="66"/>
        <end position="296"/>
    </location>
</feature>
<dbReference type="EMBL" id="CAFABE010000003">
    <property type="protein sequence ID" value="CAB4816921.1"/>
    <property type="molecule type" value="Genomic_DNA"/>
</dbReference>
<name>A0A6J7PRA4_9ZZZZ</name>
<comment type="similarity">
    <text evidence="1">Belongs to the N(4)/N(6)-methyltransferase family. N(4) subfamily.</text>
</comment>
<dbReference type="PROSITE" id="PS00093">
    <property type="entry name" value="N4_MTASE"/>
    <property type="match status" value="1"/>
</dbReference>
<reference evidence="12" key="1">
    <citation type="submission" date="2020-05" db="EMBL/GenBank/DDBJ databases">
        <authorList>
            <person name="Chiriac C."/>
            <person name="Salcher M."/>
            <person name="Ghai R."/>
            <person name="Kavagutti S V."/>
        </authorList>
    </citation>
    <scope>NUCLEOTIDE SEQUENCE</scope>
</reference>